<sequence>MTAGAGAGPVPYPGQVVRKAEQLTDPTRQGRGRGTGASVGRRQGQAPLGNITRGTTAPNRMRRVDRWLADVHGALLRGAERPLAVDLGFGSEPVTAVEMFDRLHAVRPGWELVGLEIDPERVRRAQQDPSAQREGLSWAQGGFELPVDRAPALVRAFNVLRQYREEDVPEIWAMMQGRLAPGGVLVEGTCSETGRRACWVDLTPDRVRSLTLAVRFGEVKLPSEVAERLPKALIHHNVPGTPVHRFLAALDAAWLSAAPLAVYGHRQRWIAMSRQVRAEGWPVLGGVRQWRRGEISVGWEAVQPEG</sequence>
<evidence type="ECO:0000256" key="1">
    <source>
        <dbReference type="SAM" id="MobiDB-lite"/>
    </source>
</evidence>
<reference evidence="2 3" key="1">
    <citation type="submission" date="2016-10" db="EMBL/GenBank/DDBJ databases">
        <authorList>
            <person name="de Groot N.N."/>
        </authorList>
    </citation>
    <scope>NUCLEOTIDE SEQUENCE [LARGE SCALE GENOMIC DNA]</scope>
    <source>
        <strain evidence="2 3">CGMCC 1.7054</strain>
    </source>
</reference>
<dbReference type="InterPro" id="IPR029063">
    <property type="entry name" value="SAM-dependent_MTases_sf"/>
</dbReference>
<dbReference type="AlphaFoldDB" id="A0A1I7MSU3"/>
<keyword evidence="3" id="KW-1185">Reference proteome</keyword>
<dbReference type="SUPFAM" id="SSF53335">
    <property type="entry name" value="S-adenosyl-L-methionine-dependent methyltransferases"/>
    <property type="match status" value="1"/>
</dbReference>
<evidence type="ECO:0000313" key="3">
    <source>
        <dbReference type="Proteomes" id="UP000198881"/>
    </source>
</evidence>
<dbReference type="Gene3D" id="3.40.50.150">
    <property type="entry name" value="Vaccinia Virus protein VP39"/>
    <property type="match status" value="1"/>
</dbReference>
<proteinExistence type="predicted"/>
<dbReference type="Proteomes" id="UP000198881">
    <property type="component" value="Unassembled WGS sequence"/>
</dbReference>
<evidence type="ECO:0008006" key="4">
    <source>
        <dbReference type="Google" id="ProtNLM"/>
    </source>
</evidence>
<name>A0A1I7MSU3_9MICC</name>
<gene>
    <name evidence="2" type="ORF">SAMN04487966_11713</name>
</gene>
<evidence type="ECO:0000313" key="2">
    <source>
        <dbReference type="EMBL" id="SFV25005.1"/>
    </source>
</evidence>
<accession>A0A1I7MSU3</accession>
<feature type="region of interest" description="Disordered" evidence="1">
    <location>
        <begin position="21"/>
        <end position="56"/>
    </location>
</feature>
<organism evidence="2 3">
    <name type="scientific">Micrococcus terreus</name>
    <dbReference type="NCBI Taxonomy" id="574650"/>
    <lineage>
        <taxon>Bacteria</taxon>
        <taxon>Bacillati</taxon>
        <taxon>Actinomycetota</taxon>
        <taxon>Actinomycetes</taxon>
        <taxon>Micrococcales</taxon>
        <taxon>Micrococcaceae</taxon>
        <taxon>Micrococcus</taxon>
    </lineage>
</organism>
<protein>
    <recommendedName>
        <fullName evidence="4">Class I SAM-dependent methyltransferase</fullName>
    </recommendedName>
</protein>
<dbReference type="EMBL" id="FPCG01000017">
    <property type="protein sequence ID" value="SFV25005.1"/>
    <property type="molecule type" value="Genomic_DNA"/>
</dbReference>
<dbReference type="STRING" id="574650.SAMN04487966_11713"/>